<feature type="chain" id="PRO_5032924188" evidence="2">
    <location>
        <begin position="23"/>
        <end position="73"/>
    </location>
</feature>
<dbReference type="KEGG" id="mpri:MP3633_2622"/>
<reference evidence="3 4" key="1">
    <citation type="submission" date="2020-06" db="EMBL/GenBank/DDBJ databases">
        <authorList>
            <person name="Voronona O.L."/>
            <person name="Aksenova E.I."/>
            <person name="Kunda M.S."/>
            <person name="Semenov A.N."/>
            <person name="Ryzhova N."/>
        </authorList>
    </citation>
    <scope>NUCLEOTIDE SEQUENCE [LARGE SCALE GENOMIC DNA]</scope>
    <source>
        <strain evidence="3 4">MPKMM3633</strain>
    </source>
</reference>
<evidence type="ECO:0000256" key="2">
    <source>
        <dbReference type="SAM" id="SignalP"/>
    </source>
</evidence>
<keyword evidence="2" id="KW-0732">Signal</keyword>
<evidence type="ECO:0000256" key="1">
    <source>
        <dbReference type="SAM" id="Phobius"/>
    </source>
</evidence>
<feature type="transmembrane region" description="Helical" evidence="1">
    <location>
        <begin position="38"/>
        <end position="57"/>
    </location>
</feature>
<keyword evidence="1" id="KW-0472">Membrane</keyword>
<dbReference type="EMBL" id="CP054301">
    <property type="protein sequence ID" value="QKK81349.1"/>
    <property type="molecule type" value="Genomic_DNA"/>
</dbReference>
<feature type="signal peptide" evidence="2">
    <location>
        <begin position="1"/>
        <end position="22"/>
    </location>
</feature>
<protein>
    <submittedName>
        <fullName evidence="3">Putative transmembrane protein</fullName>
    </submittedName>
</protein>
<evidence type="ECO:0000313" key="4">
    <source>
        <dbReference type="Proteomes" id="UP000509371"/>
    </source>
</evidence>
<keyword evidence="1 3" id="KW-0812">Transmembrane</keyword>
<accession>A0A859D3E3</accession>
<proteinExistence type="predicted"/>
<name>A0A859D3E3_9GAMM</name>
<keyword evidence="1" id="KW-1133">Transmembrane helix</keyword>
<dbReference type="Proteomes" id="UP000509371">
    <property type="component" value="Chromosome"/>
</dbReference>
<dbReference type="RefSeq" id="WP_176335858.1">
    <property type="nucleotide sequence ID" value="NZ_BAAAEF010000031.1"/>
</dbReference>
<evidence type="ECO:0000313" key="3">
    <source>
        <dbReference type="EMBL" id="QKK81349.1"/>
    </source>
</evidence>
<sequence>MKSVFTILAFSSLLAIGQLVQAHPGHDHSHWSSEPVHFLTMFAIASLIVSGIIYKQCIRRRKKFERKDINHDA</sequence>
<gene>
    <name evidence="3" type="ORF">MP3633_2622</name>
</gene>
<dbReference type="AlphaFoldDB" id="A0A859D3E3"/>
<organism evidence="3 4">
    <name type="scientific">Marinomonas primoryensis</name>
    <dbReference type="NCBI Taxonomy" id="178399"/>
    <lineage>
        <taxon>Bacteria</taxon>
        <taxon>Pseudomonadati</taxon>
        <taxon>Pseudomonadota</taxon>
        <taxon>Gammaproteobacteria</taxon>
        <taxon>Oceanospirillales</taxon>
        <taxon>Oceanospirillaceae</taxon>
        <taxon>Marinomonas</taxon>
    </lineage>
</organism>